<dbReference type="SUPFAM" id="SSF53335">
    <property type="entry name" value="S-adenosyl-L-methionine-dependent methyltransferases"/>
    <property type="match status" value="1"/>
</dbReference>
<organism evidence="2 3">
    <name type="scientific">Candidatus Liptonbacteria bacterium RIFCSPLOWO2_01_FULL_52_25</name>
    <dbReference type="NCBI Taxonomy" id="1798650"/>
    <lineage>
        <taxon>Bacteria</taxon>
        <taxon>Candidatus Liptoniibacteriota</taxon>
    </lineage>
</organism>
<evidence type="ECO:0000313" key="2">
    <source>
        <dbReference type="EMBL" id="OGY99739.1"/>
    </source>
</evidence>
<comment type="caution">
    <text evidence="2">The sequence shown here is derived from an EMBL/GenBank/DDBJ whole genome shotgun (WGS) entry which is preliminary data.</text>
</comment>
<dbReference type="GO" id="GO:0008757">
    <property type="term" value="F:S-adenosylmethionine-dependent methyltransferase activity"/>
    <property type="evidence" value="ECO:0007669"/>
    <property type="project" value="InterPro"/>
</dbReference>
<dbReference type="AlphaFoldDB" id="A0A1G2CG74"/>
<dbReference type="Gene3D" id="3.40.50.150">
    <property type="entry name" value="Vaccinia Virus protein VP39"/>
    <property type="match status" value="1"/>
</dbReference>
<dbReference type="InterPro" id="IPR013216">
    <property type="entry name" value="Methyltransf_11"/>
</dbReference>
<dbReference type="CDD" id="cd02440">
    <property type="entry name" value="AdoMet_MTases"/>
    <property type="match status" value="1"/>
</dbReference>
<sequence>MNKVTKHGSAHYNEAQTCSAHTHVQKPYNDFALQETSRPWWDAFLAELQGGDLILDLGCGSGIPARYFASRGMRVIGVDISPEMILLAKKQVPGVPFICADMEVQWPRGVFDGICVFFSLLHLPKEKTAYLMHKIYQWLKPGGVLVITVVEGITEGLCENFMGEGVPVYLSYYTKEELTSSLCAIGFSIVVVRDLYVKTENFEETELFILAKK</sequence>
<dbReference type="Pfam" id="PF08241">
    <property type="entry name" value="Methyltransf_11"/>
    <property type="match status" value="1"/>
</dbReference>
<gene>
    <name evidence="2" type="ORF">A2945_01950</name>
</gene>
<dbReference type="STRING" id="1798650.A2945_01950"/>
<feature type="domain" description="Methyltransferase type 11" evidence="1">
    <location>
        <begin position="55"/>
        <end position="147"/>
    </location>
</feature>
<dbReference type="Proteomes" id="UP000178880">
    <property type="component" value="Unassembled WGS sequence"/>
</dbReference>
<evidence type="ECO:0000259" key="1">
    <source>
        <dbReference type="Pfam" id="PF08241"/>
    </source>
</evidence>
<accession>A0A1G2CG74</accession>
<dbReference type="InterPro" id="IPR029063">
    <property type="entry name" value="SAM-dependent_MTases_sf"/>
</dbReference>
<dbReference type="EMBL" id="MHLA01000013">
    <property type="protein sequence ID" value="OGY99739.1"/>
    <property type="molecule type" value="Genomic_DNA"/>
</dbReference>
<evidence type="ECO:0000313" key="3">
    <source>
        <dbReference type="Proteomes" id="UP000178880"/>
    </source>
</evidence>
<protein>
    <recommendedName>
        <fullName evidence="1">Methyltransferase type 11 domain-containing protein</fullName>
    </recommendedName>
</protein>
<reference evidence="2 3" key="1">
    <citation type="journal article" date="2016" name="Nat. Commun.">
        <title>Thousands of microbial genomes shed light on interconnected biogeochemical processes in an aquifer system.</title>
        <authorList>
            <person name="Anantharaman K."/>
            <person name="Brown C.T."/>
            <person name="Hug L.A."/>
            <person name="Sharon I."/>
            <person name="Castelle C.J."/>
            <person name="Probst A.J."/>
            <person name="Thomas B.C."/>
            <person name="Singh A."/>
            <person name="Wilkins M.J."/>
            <person name="Karaoz U."/>
            <person name="Brodie E.L."/>
            <person name="Williams K.H."/>
            <person name="Hubbard S.S."/>
            <person name="Banfield J.F."/>
        </authorList>
    </citation>
    <scope>NUCLEOTIDE SEQUENCE [LARGE SCALE GENOMIC DNA]</scope>
</reference>
<dbReference type="PANTHER" id="PTHR43861:SF1">
    <property type="entry name" value="TRANS-ACONITATE 2-METHYLTRANSFERASE"/>
    <property type="match status" value="1"/>
</dbReference>
<dbReference type="PANTHER" id="PTHR43861">
    <property type="entry name" value="TRANS-ACONITATE 2-METHYLTRANSFERASE-RELATED"/>
    <property type="match status" value="1"/>
</dbReference>
<proteinExistence type="predicted"/>
<name>A0A1G2CG74_9BACT</name>